<dbReference type="RefSeq" id="WP_154494876.1">
    <property type="nucleotide sequence ID" value="NZ_VUMU01000001.1"/>
</dbReference>
<feature type="transmembrane region" description="Helical" evidence="9">
    <location>
        <begin position="310"/>
        <end position="327"/>
    </location>
</feature>
<dbReference type="GO" id="GO:0048472">
    <property type="term" value="F:threonine-phosphate decarboxylase activity"/>
    <property type="evidence" value="ECO:0007669"/>
    <property type="project" value="InterPro"/>
</dbReference>
<dbReference type="InterPro" id="IPR004485">
    <property type="entry name" value="Cobalamin_biosynth_CobD/CbiB"/>
</dbReference>
<protein>
    <recommendedName>
        <fullName evidence="9">Cobalamin biosynthesis protein CobD</fullName>
    </recommendedName>
</protein>
<comment type="pathway">
    <text evidence="2 9">Cofactor biosynthesis; adenosylcobalamin biosynthesis.</text>
</comment>
<dbReference type="GO" id="GO:0015420">
    <property type="term" value="F:ABC-type vitamin B12 transporter activity"/>
    <property type="evidence" value="ECO:0007669"/>
    <property type="project" value="UniProtKB-UniRule"/>
</dbReference>
<dbReference type="EMBL" id="VUMU01000001">
    <property type="protein sequence ID" value="MST56804.1"/>
    <property type="molecule type" value="Genomic_DNA"/>
</dbReference>
<comment type="function">
    <text evidence="9">Converts cobyric acid to cobinamide by the addition of aminopropanol on the F carboxylic group.</text>
</comment>
<keyword evidence="6 9" id="KW-0812">Transmembrane</keyword>
<reference evidence="10 11" key="1">
    <citation type="submission" date="2019-08" db="EMBL/GenBank/DDBJ databases">
        <title>In-depth cultivation of the pig gut microbiome towards novel bacterial diversity and tailored functional studies.</title>
        <authorList>
            <person name="Wylensek D."/>
            <person name="Hitch T.C.A."/>
            <person name="Clavel T."/>
        </authorList>
    </citation>
    <scope>NUCLEOTIDE SEQUENCE [LARGE SCALE GENOMIC DNA]</scope>
    <source>
        <strain evidence="10 11">WCA3-601-WT-6H</strain>
    </source>
</reference>
<keyword evidence="7 9" id="KW-1133">Transmembrane helix</keyword>
<evidence type="ECO:0000256" key="5">
    <source>
        <dbReference type="ARBA" id="ARBA00022573"/>
    </source>
</evidence>
<keyword evidence="4 9" id="KW-1003">Cell membrane</keyword>
<dbReference type="NCBIfam" id="TIGR00380">
    <property type="entry name" value="cobal_cbiB"/>
    <property type="match status" value="1"/>
</dbReference>
<keyword evidence="11" id="KW-1185">Reference proteome</keyword>
<dbReference type="AlphaFoldDB" id="A0A6L5YET5"/>
<dbReference type="PANTHER" id="PTHR34308:SF1">
    <property type="entry name" value="COBALAMIN BIOSYNTHESIS PROTEIN CBIB"/>
    <property type="match status" value="1"/>
</dbReference>
<dbReference type="PANTHER" id="PTHR34308">
    <property type="entry name" value="COBALAMIN BIOSYNTHESIS PROTEIN CBIB"/>
    <property type="match status" value="1"/>
</dbReference>
<organism evidence="10 11">
    <name type="scientific">Waltera intestinalis</name>
    <dbReference type="NCBI Taxonomy" id="2606635"/>
    <lineage>
        <taxon>Bacteria</taxon>
        <taxon>Bacillati</taxon>
        <taxon>Bacillota</taxon>
        <taxon>Clostridia</taxon>
        <taxon>Lachnospirales</taxon>
        <taxon>Lachnospiraceae</taxon>
        <taxon>Waltera</taxon>
    </lineage>
</organism>
<evidence type="ECO:0000256" key="8">
    <source>
        <dbReference type="ARBA" id="ARBA00023136"/>
    </source>
</evidence>
<dbReference type="GO" id="GO:0009236">
    <property type="term" value="P:cobalamin biosynthetic process"/>
    <property type="evidence" value="ECO:0007669"/>
    <property type="project" value="UniProtKB-UniRule"/>
</dbReference>
<evidence type="ECO:0000256" key="2">
    <source>
        <dbReference type="ARBA" id="ARBA00004953"/>
    </source>
</evidence>
<dbReference type="GO" id="GO:0005886">
    <property type="term" value="C:plasma membrane"/>
    <property type="evidence" value="ECO:0007669"/>
    <property type="project" value="UniProtKB-SubCell"/>
</dbReference>
<dbReference type="Pfam" id="PF03186">
    <property type="entry name" value="CobD_Cbib"/>
    <property type="match status" value="1"/>
</dbReference>
<evidence type="ECO:0000256" key="9">
    <source>
        <dbReference type="HAMAP-Rule" id="MF_00024"/>
    </source>
</evidence>
<evidence type="ECO:0000256" key="7">
    <source>
        <dbReference type="ARBA" id="ARBA00022989"/>
    </source>
</evidence>
<comment type="caution">
    <text evidence="9">Lacks conserved residue(s) required for the propagation of feature annotation.</text>
</comment>
<dbReference type="UniPathway" id="UPA00148"/>
<evidence type="ECO:0000313" key="10">
    <source>
        <dbReference type="EMBL" id="MST56804.1"/>
    </source>
</evidence>
<accession>A0A6L5YET5</accession>
<gene>
    <name evidence="9 10" type="primary">cobD</name>
    <name evidence="10" type="ORF">FYJ59_00825</name>
</gene>
<evidence type="ECO:0000256" key="4">
    <source>
        <dbReference type="ARBA" id="ARBA00022475"/>
    </source>
</evidence>
<proteinExistence type="inferred from homology"/>
<evidence type="ECO:0000256" key="1">
    <source>
        <dbReference type="ARBA" id="ARBA00004651"/>
    </source>
</evidence>
<comment type="similarity">
    <text evidence="3 9">Belongs to the CobD/CbiB family.</text>
</comment>
<dbReference type="HAMAP" id="MF_00024">
    <property type="entry name" value="CobD_CbiB"/>
    <property type="match status" value="1"/>
</dbReference>
<dbReference type="Proteomes" id="UP000476055">
    <property type="component" value="Unassembled WGS sequence"/>
</dbReference>
<keyword evidence="8 9" id="KW-0472">Membrane</keyword>
<comment type="caution">
    <text evidence="10">The sequence shown here is derived from an EMBL/GenBank/DDBJ whole genome shotgun (WGS) entry which is preliminary data.</text>
</comment>
<evidence type="ECO:0000256" key="6">
    <source>
        <dbReference type="ARBA" id="ARBA00022692"/>
    </source>
</evidence>
<evidence type="ECO:0000313" key="11">
    <source>
        <dbReference type="Proteomes" id="UP000476055"/>
    </source>
</evidence>
<keyword evidence="5 9" id="KW-0169">Cobalamin biosynthesis</keyword>
<name>A0A6L5YET5_9FIRM</name>
<evidence type="ECO:0000256" key="3">
    <source>
        <dbReference type="ARBA" id="ARBA00006263"/>
    </source>
</evidence>
<feature type="transmembrane region" description="Helical" evidence="9">
    <location>
        <begin position="64"/>
        <end position="88"/>
    </location>
</feature>
<comment type="subcellular location">
    <subcellularLocation>
        <location evidence="1 9">Cell membrane</location>
        <topology evidence="1 9">Multi-pass membrane protein</topology>
    </subcellularLocation>
</comment>
<sequence>MKYHILAFGAGFLLDQIFSDPYFLPHPIRGIGWLIAKTEKALRSGNPQEDSPEREAAERRQGKLLVVIVLLLTGMLTALILVGAYALYPRIGMVVEAVMTYQILAARCLQVESGKVWKQLKAGNPEAARESVSMIVGRDTQNLTEEGVAKAAIETVAENTSDGVIAPMLYTALGGPVLGFLYKAVNTMDSMVGYKNDRYLHFGRAAAKLDDVVNFFPARISALLMIGAAFLSGKSYNGRQAWRIWRRDSRKHASPNSAQTESVCAGALGIQLAGDASYFGKVVKKPYIGDPKRQVEYEDIRRANRLMNRTAWICELLCLGILTWVAAGCGWL</sequence>